<keyword evidence="6" id="KW-0229">DNA integration</keyword>
<dbReference type="GO" id="GO:0005524">
    <property type="term" value="F:ATP binding"/>
    <property type="evidence" value="ECO:0007669"/>
    <property type="project" value="UniProtKB-KW"/>
</dbReference>
<dbReference type="PROSITE" id="PS50994">
    <property type="entry name" value="INTEGRASE"/>
    <property type="match status" value="1"/>
</dbReference>
<dbReference type="GO" id="GO:0004519">
    <property type="term" value="F:endonuclease activity"/>
    <property type="evidence" value="ECO:0007669"/>
    <property type="project" value="UniProtKB-KW"/>
</dbReference>
<dbReference type="InterPro" id="IPR001584">
    <property type="entry name" value="Integrase_cat-core"/>
</dbReference>
<name>A0A0A9WQA3_LYGHE</name>
<feature type="region of interest" description="Disordered" evidence="11">
    <location>
        <begin position="691"/>
        <end position="749"/>
    </location>
</feature>
<reference evidence="13" key="2">
    <citation type="submission" date="2014-07" db="EMBL/GenBank/DDBJ databases">
        <authorList>
            <person name="Hull J."/>
        </authorList>
    </citation>
    <scope>NUCLEOTIDE SEQUENCE</scope>
</reference>
<dbReference type="Gene3D" id="3.30.420.10">
    <property type="entry name" value="Ribonuclease H-like superfamily/Ribonuclease H"/>
    <property type="match status" value="1"/>
</dbReference>
<feature type="domain" description="Integrase catalytic" evidence="12">
    <location>
        <begin position="445"/>
        <end position="623"/>
    </location>
</feature>
<evidence type="ECO:0000256" key="1">
    <source>
        <dbReference type="ARBA" id="ARBA00022722"/>
    </source>
</evidence>
<dbReference type="PANTHER" id="PTHR42648">
    <property type="entry name" value="TRANSPOSASE, PUTATIVE-RELATED"/>
    <property type="match status" value="1"/>
</dbReference>
<keyword evidence="9" id="KW-0233">DNA recombination</keyword>
<dbReference type="GO" id="GO:0006508">
    <property type="term" value="P:proteolysis"/>
    <property type="evidence" value="ECO:0007669"/>
    <property type="project" value="UniProtKB-KW"/>
</dbReference>
<dbReference type="GO" id="GO:0003887">
    <property type="term" value="F:DNA-directed DNA polymerase activity"/>
    <property type="evidence" value="ECO:0007669"/>
    <property type="project" value="UniProtKB-KW"/>
</dbReference>
<keyword evidence="3" id="KW-0255">Endonuclease</keyword>
<dbReference type="CDD" id="cd00303">
    <property type="entry name" value="retropepsin_like"/>
    <property type="match status" value="1"/>
</dbReference>
<dbReference type="AlphaFoldDB" id="A0A0A9WQA3"/>
<keyword evidence="2" id="KW-0479">Metal-binding</keyword>
<dbReference type="Pfam" id="PF00665">
    <property type="entry name" value="rve"/>
    <property type="match status" value="1"/>
</dbReference>
<dbReference type="GO" id="GO:0003676">
    <property type="term" value="F:nucleic acid binding"/>
    <property type="evidence" value="ECO:0007669"/>
    <property type="project" value="InterPro"/>
</dbReference>
<evidence type="ECO:0000256" key="11">
    <source>
        <dbReference type="SAM" id="MobiDB-lite"/>
    </source>
</evidence>
<dbReference type="InterPro" id="IPR039537">
    <property type="entry name" value="Retrotran_Ty1/copia-like"/>
</dbReference>
<feature type="region of interest" description="Disordered" evidence="11">
    <location>
        <begin position="216"/>
        <end position="248"/>
    </location>
</feature>
<organism evidence="13">
    <name type="scientific">Lygus hesperus</name>
    <name type="common">Western plant bug</name>
    <dbReference type="NCBI Taxonomy" id="30085"/>
    <lineage>
        <taxon>Eukaryota</taxon>
        <taxon>Metazoa</taxon>
        <taxon>Ecdysozoa</taxon>
        <taxon>Arthropoda</taxon>
        <taxon>Hexapoda</taxon>
        <taxon>Insecta</taxon>
        <taxon>Pterygota</taxon>
        <taxon>Neoptera</taxon>
        <taxon>Paraneoptera</taxon>
        <taxon>Hemiptera</taxon>
        <taxon>Heteroptera</taxon>
        <taxon>Panheteroptera</taxon>
        <taxon>Cimicomorpha</taxon>
        <taxon>Miridae</taxon>
        <taxon>Mirini</taxon>
        <taxon>Lygus</taxon>
    </lineage>
</organism>
<keyword evidence="10" id="KW-0175">Coiled coil</keyword>
<dbReference type="InterPro" id="IPR012337">
    <property type="entry name" value="RNaseH-like_sf"/>
</dbReference>
<dbReference type="SUPFAM" id="SSF50630">
    <property type="entry name" value="Acid proteases"/>
    <property type="match status" value="1"/>
</dbReference>
<feature type="coiled-coil region" evidence="10">
    <location>
        <begin position="495"/>
        <end position="522"/>
    </location>
</feature>
<evidence type="ECO:0000256" key="3">
    <source>
        <dbReference type="ARBA" id="ARBA00022759"/>
    </source>
</evidence>
<keyword evidence="8" id="KW-0548">Nucleotidyltransferase</keyword>
<accession>A0A0A9WQA3</accession>
<dbReference type="GO" id="GO:0003964">
    <property type="term" value="F:RNA-directed DNA polymerase activity"/>
    <property type="evidence" value="ECO:0007669"/>
    <property type="project" value="UniProtKB-KW"/>
</dbReference>
<keyword evidence="1" id="KW-0540">Nuclease</keyword>
<evidence type="ECO:0000256" key="10">
    <source>
        <dbReference type="SAM" id="Coils"/>
    </source>
</evidence>
<evidence type="ECO:0000259" key="12">
    <source>
        <dbReference type="PROSITE" id="PS50994"/>
    </source>
</evidence>
<dbReference type="InterPro" id="IPR036397">
    <property type="entry name" value="RNaseH_sf"/>
</dbReference>
<dbReference type="GO" id="GO:0006310">
    <property type="term" value="P:DNA recombination"/>
    <property type="evidence" value="ECO:0007669"/>
    <property type="project" value="UniProtKB-KW"/>
</dbReference>
<evidence type="ECO:0000256" key="9">
    <source>
        <dbReference type="ARBA" id="ARBA00023172"/>
    </source>
</evidence>
<dbReference type="Pfam" id="PF14223">
    <property type="entry name" value="Retrotran_gag_2"/>
    <property type="match status" value="1"/>
</dbReference>
<reference evidence="13" key="1">
    <citation type="journal article" date="2014" name="PLoS ONE">
        <title>Transcriptome-Based Identification of ABC Transporters in the Western Tarnished Plant Bug Lygus hesperus.</title>
        <authorList>
            <person name="Hull J.J."/>
            <person name="Chaney K."/>
            <person name="Geib S.M."/>
            <person name="Fabrick J.A."/>
            <person name="Brent C.S."/>
            <person name="Walsh D."/>
            <person name="Lavine L.C."/>
        </authorList>
    </citation>
    <scope>NUCLEOTIDE SEQUENCE</scope>
</reference>
<feature type="compositionally biased region" description="Polar residues" evidence="11">
    <location>
        <begin position="734"/>
        <end position="748"/>
    </location>
</feature>
<feature type="non-terminal residue" evidence="13">
    <location>
        <position position="799"/>
    </location>
</feature>
<dbReference type="SUPFAM" id="SSF53098">
    <property type="entry name" value="Ribonuclease H-like"/>
    <property type="match status" value="1"/>
</dbReference>
<evidence type="ECO:0000256" key="4">
    <source>
        <dbReference type="ARBA" id="ARBA00022801"/>
    </source>
</evidence>
<keyword evidence="8" id="KW-0239">DNA-directed DNA polymerase</keyword>
<dbReference type="EMBL" id="GBHO01034936">
    <property type="protein sequence ID" value="JAG08668.1"/>
    <property type="molecule type" value="Transcribed_RNA"/>
</dbReference>
<dbReference type="PANTHER" id="PTHR42648:SF11">
    <property type="entry name" value="TRANSPOSON TY4-P GAG-POL POLYPROTEIN"/>
    <property type="match status" value="1"/>
</dbReference>
<keyword evidence="8" id="KW-0808">Transferase</keyword>
<proteinExistence type="predicted"/>
<evidence type="ECO:0000256" key="6">
    <source>
        <dbReference type="ARBA" id="ARBA00022908"/>
    </source>
</evidence>
<dbReference type="GO" id="GO:0046872">
    <property type="term" value="F:metal ion binding"/>
    <property type="evidence" value="ECO:0007669"/>
    <property type="project" value="UniProtKB-KW"/>
</dbReference>
<dbReference type="InterPro" id="IPR021109">
    <property type="entry name" value="Peptidase_aspartic_dom_sf"/>
</dbReference>
<sequence length="799" mass="89786">MTTTQTFSFPLPVLSATNFRNWKFRVMSLIAEKQLDGVFDDVAKAKLTAVEITQKDASARALIIQCVSDKHLDIIKDSKSAPAMINDLEKVFARSSTFSKMALWRNLLTLKCGATGELDDHFMKFDTIVRALTDLGTKFDESDKVCHLLLSLPSEYDAVVTALETVSSVTMEFAKSRLLDAQLKRKTMKDETRNDSEVSFKCQVCHSFRNHTAQCPRGKRGRGGYHRGNGRGFNHRRGGGRGGSYNTNHEVSNNTYRNASLATSSEVVFITLSTHDKLINENVFIIDSGASNNLVRSEMEPDMHEVEELENPIQIHVANGHVLTAYKRGVLRMNIQGVTVRVEALIVPGLSHNLLSASRLTSRGHKIIIEKGQMLVCCNGATVVCEHVGGLFVLRGTHVGSCLSAGTQDDSLWHRRLGHLSTGSLRTLGLPEVNGICPVCVEGKAVRAPFKTQERRSKRVGDLVHSDVCGPITPETHMNERYFQVILDDYSHFLVVKLLKNKNEAEQNLKDYIREIKTQFGNPVRRLRLDNGGEFTSNSFQKFARDNGVRIEYTMSYSPQMGGKSERMNRTLVNMVRTKLIDSNVPKHLWGEAVRCSAYELNRSPTSALQGNITPAQIFNGRSEINKLRIFGSRAWTISLPKRRKLDPRAKRVVMVGYCGGGYRVWIPEEERVVRARDVTFDETVMEYQERQNSITVEHNSQEEETEEFSTPEKKKKTPVKPKTPVKQKTPETITSETGEPTAATRSGRTVKLPRNLDDYELYSAYCLLTTCGEEPSSFEEAMTDPEWQEAVKKELTSH</sequence>
<dbReference type="GO" id="GO:0015074">
    <property type="term" value="P:DNA integration"/>
    <property type="evidence" value="ECO:0007669"/>
    <property type="project" value="UniProtKB-KW"/>
</dbReference>
<protein>
    <submittedName>
        <fullName evidence="13">Copia protein</fullName>
    </submittedName>
</protein>
<evidence type="ECO:0000256" key="8">
    <source>
        <dbReference type="ARBA" id="ARBA00022932"/>
    </source>
</evidence>
<feature type="compositionally biased region" description="Basic residues" evidence="11">
    <location>
        <begin position="714"/>
        <end position="726"/>
    </location>
</feature>
<evidence type="ECO:0000256" key="7">
    <source>
        <dbReference type="ARBA" id="ARBA00022918"/>
    </source>
</evidence>
<keyword evidence="7" id="KW-0695">RNA-directed DNA polymerase</keyword>
<dbReference type="GO" id="GO:0008233">
    <property type="term" value="F:peptidase activity"/>
    <property type="evidence" value="ECO:0007669"/>
    <property type="project" value="UniProtKB-KW"/>
</dbReference>
<dbReference type="InterPro" id="IPR057670">
    <property type="entry name" value="SH3_retrovirus"/>
</dbReference>
<feature type="compositionally biased region" description="Basic residues" evidence="11">
    <location>
        <begin position="217"/>
        <end position="239"/>
    </location>
</feature>
<keyword evidence="4" id="KW-0378">Hydrolase</keyword>
<dbReference type="Pfam" id="PF25597">
    <property type="entry name" value="SH3_retrovirus"/>
    <property type="match status" value="1"/>
</dbReference>
<evidence type="ECO:0000256" key="5">
    <source>
        <dbReference type="ARBA" id="ARBA00022842"/>
    </source>
</evidence>
<gene>
    <name evidence="13" type="primary">GIP_47</name>
    <name evidence="13" type="ORF">CM83_55829</name>
</gene>
<evidence type="ECO:0000256" key="2">
    <source>
        <dbReference type="ARBA" id="ARBA00022723"/>
    </source>
</evidence>
<evidence type="ECO:0000313" key="13">
    <source>
        <dbReference type="EMBL" id="JAG08668.1"/>
    </source>
</evidence>
<keyword evidence="5" id="KW-0460">Magnesium</keyword>